<organism evidence="5 6">
    <name type="scientific">Anaerohalosphaera lusitana</name>
    <dbReference type="NCBI Taxonomy" id="1936003"/>
    <lineage>
        <taxon>Bacteria</taxon>
        <taxon>Pseudomonadati</taxon>
        <taxon>Planctomycetota</taxon>
        <taxon>Phycisphaerae</taxon>
        <taxon>Sedimentisphaerales</taxon>
        <taxon>Anaerohalosphaeraceae</taxon>
        <taxon>Anaerohalosphaera</taxon>
    </lineage>
</organism>
<dbReference type="InterPro" id="IPR052528">
    <property type="entry name" value="Sugar_transport-like"/>
</dbReference>
<protein>
    <submittedName>
        <fullName evidence="5">Sugar (Glycoside-Pentoside-Hexuronide) transporter</fullName>
    </submittedName>
</protein>
<evidence type="ECO:0000256" key="4">
    <source>
        <dbReference type="SAM" id="Phobius"/>
    </source>
</evidence>
<feature type="transmembrane region" description="Helical" evidence="4">
    <location>
        <begin position="304"/>
        <end position="328"/>
    </location>
</feature>
<accession>A0A1U9NQC5</accession>
<dbReference type="Proteomes" id="UP000189674">
    <property type="component" value="Chromosome"/>
</dbReference>
<dbReference type="PANTHER" id="PTHR23526">
    <property type="entry name" value="INTEGRAL MEMBRANE TRANSPORT PROTEIN-RELATED"/>
    <property type="match status" value="1"/>
</dbReference>
<feature type="transmembrane region" description="Helical" evidence="4">
    <location>
        <begin position="99"/>
        <end position="122"/>
    </location>
</feature>
<evidence type="ECO:0000313" key="6">
    <source>
        <dbReference type="Proteomes" id="UP000189674"/>
    </source>
</evidence>
<dbReference type="InterPro" id="IPR036259">
    <property type="entry name" value="MFS_trans_sf"/>
</dbReference>
<feature type="transmembrane region" description="Helical" evidence="4">
    <location>
        <begin position="340"/>
        <end position="362"/>
    </location>
</feature>
<dbReference type="Pfam" id="PF07690">
    <property type="entry name" value="MFS_1"/>
    <property type="match status" value="1"/>
</dbReference>
<name>A0A1U9NQC5_9BACT</name>
<dbReference type="AlphaFoldDB" id="A0A1U9NQC5"/>
<dbReference type="Gene3D" id="1.20.1250.20">
    <property type="entry name" value="MFS general substrate transporter like domains"/>
    <property type="match status" value="1"/>
</dbReference>
<evidence type="ECO:0000256" key="3">
    <source>
        <dbReference type="ARBA" id="ARBA00023136"/>
    </source>
</evidence>
<dbReference type="SUPFAM" id="SSF103473">
    <property type="entry name" value="MFS general substrate transporter"/>
    <property type="match status" value="1"/>
</dbReference>
<dbReference type="PANTHER" id="PTHR23526:SF2">
    <property type="entry name" value="MAJOR FACILITATOR SUPERFAMILY (MFS) PROFILE DOMAIN-CONTAINING PROTEIN"/>
    <property type="match status" value="1"/>
</dbReference>
<keyword evidence="6" id="KW-1185">Reference proteome</keyword>
<evidence type="ECO:0000313" key="5">
    <source>
        <dbReference type="EMBL" id="AQT70015.1"/>
    </source>
</evidence>
<dbReference type="GO" id="GO:0022857">
    <property type="term" value="F:transmembrane transporter activity"/>
    <property type="evidence" value="ECO:0007669"/>
    <property type="project" value="InterPro"/>
</dbReference>
<dbReference type="KEGG" id="alus:STSP2_03216"/>
<keyword evidence="3 4" id="KW-0472">Membrane</keyword>
<proteinExistence type="predicted"/>
<dbReference type="EMBL" id="CP019791">
    <property type="protein sequence ID" value="AQT70015.1"/>
    <property type="molecule type" value="Genomic_DNA"/>
</dbReference>
<evidence type="ECO:0000256" key="2">
    <source>
        <dbReference type="ARBA" id="ARBA00022989"/>
    </source>
</evidence>
<feature type="transmembrane region" description="Helical" evidence="4">
    <location>
        <begin position="382"/>
        <end position="401"/>
    </location>
</feature>
<feature type="transmembrane region" description="Helical" evidence="4">
    <location>
        <begin position="12"/>
        <end position="30"/>
    </location>
</feature>
<evidence type="ECO:0000256" key="1">
    <source>
        <dbReference type="ARBA" id="ARBA00022692"/>
    </source>
</evidence>
<feature type="transmembrane region" description="Helical" evidence="4">
    <location>
        <begin position="280"/>
        <end position="298"/>
    </location>
</feature>
<dbReference type="InterPro" id="IPR011701">
    <property type="entry name" value="MFS"/>
</dbReference>
<sequence>MSCAKIYALSQVIGFTCVGTNTLSLVAIKLGAGEVVLGLLSMMMISTLVFRVFTMSAVEKYGKKHVIILWQGIAIVCCVPFLIIPFVAEKWAKEVTLGILLVTVFARVATASMGNTGWFPFLQDIVPRRITGRFFASLRMTWQTANLITLLAISWFLGKDAAWWKFEVVFVVAILAYTVRIISMIPTTENPPKGKDAVTPKLRERFGEIFSNRKLLGLTGFVTSYWIAATMATPFKIKYLKNLDYGDGFIIAATAMISAGAVVSLWAWGKLADRFGNRSLLGLCHLGLPVVTGLWVLVGPQSHIFVLALFLGWSVFNSGAGIAMIRLLMHNIPQEKQNQINVINVIGNFFMGLAPLAAGVFISSLDGVDIRLGVTDMGHYHVFFLVSAALFAVPYFASMAVRNERESSTREMMVVVTRPLLSMVGPVVKINGRKPFEKDSKRS</sequence>
<feature type="transmembrane region" description="Helical" evidence="4">
    <location>
        <begin position="134"/>
        <end position="157"/>
    </location>
</feature>
<dbReference type="STRING" id="1936003.STSP2_03216"/>
<feature type="transmembrane region" description="Helical" evidence="4">
    <location>
        <begin position="249"/>
        <end position="268"/>
    </location>
</feature>
<feature type="transmembrane region" description="Helical" evidence="4">
    <location>
        <begin position="66"/>
        <end position="87"/>
    </location>
</feature>
<gene>
    <name evidence="5" type="ORF">STSP2_03216</name>
</gene>
<reference evidence="6" key="1">
    <citation type="submission" date="2017-02" db="EMBL/GenBank/DDBJ databases">
        <title>Comparative genomics and description of representatives of a novel lineage of planctomycetes thriving in anoxic sediments.</title>
        <authorList>
            <person name="Spring S."/>
            <person name="Bunk B."/>
            <person name="Sproer C."/>
        </authorList>
    </citation>
    <scope>NUCLEOTIDE SEQUENCE [LARGE SCALE GENOMIC DNA]</scope>
    <source>
        <strain evidence="6">ST-NAGAB-D1</strain>
    </source>
</reference>
<feature type="transmembrane region" description="Helical" evidence="4">
    <location>
        <begin position="36"/>
        <end position="54"/>
    </location>
</feature>
<keyword evidence="2 4" id="KW-1133">Transmembrane helix</keyword>
<keyword evidence="1 4" id="KW-0812">Transmembrane</keyword>
<feature type="transmembrane region" description="Helical" evidence="4">
    <location>
        <begin position="215"/>
        <end position="237"/>
    </location>
</feature>
<feature type="transmembrane region" description="Helical" evidence="4">
    <location>
        <begin position="163"/>
        <end position="183"/>
    </location>
</feature>